<accession>A0ABM1QMS8</accession>
<keyword evidence="8" id="KW-1015">Disulfide bond</keyword>
<keyword evidence="4 9" id="KW-0929">Antimicrobial</keyword>
<evidence type="ECO:0000256" key="7">
    <source>
        <dbReference type="ARBA" id="ARBA00022821"/>
    </source>
</evidence>
<reference evidence="10" key="1">
    <citation type="journal article" date="2014" name="Nat. Commun.">
        <title>The emerging biofuel crop Camelina sativa retains a highly undifferentiated hexaploid genome structure.</title>
        <authorList>
            <person name="Kagale S."/>
            <person name="Koh C."/>
            <person name="Nixon J."/>
            <person name="Bollina V."/>
            <person name="Clarke W.E."/>
            <person name="Tuteja R."/>
            <person name="Spillane C."/>
            <person name="Robinson S.J."/>
            <person name="Links M.G."/>
            <person name="Clarke C."/>
            <person name="Higgins E.E."/>
            <person name="Huebert T."/>
            <person name="Sharpe A.G."/>
            <person name="Parkin I.A."/>
        </authorList>
    </citation>
    <scope>NUCLEOTIDE SEQUENCE [LARGE SCALE GENOMIC DNA]</scope>
    <source>
        <strain evidence="10">cv. DH55</strain>
    </source>
</reference>
<keyword evidence="7 9" id="KW-0611">Plant defense</keyword>
<evidence type="ECO:0000256" key="6">
    <source>
        <dbReference type="ARBA" id="ARBA00022729"/>
    </source>
</evidence>
<dbReference type="PANTHER" id="PTHR36788:SF4">
    <property type="entry name" value="DEFENSIN-LIKE PROTEIN 181-RELATED"/>
    <property type="match status" value="1"/>
</dbReference>
<dbReference type="GeneID" id="109127573"/>
<keyword evidence="6 9" id="KW-0732">Signal</keyword>
<dbReference type="PANTHER" id="PTHR36788">
    <property type="entry name" value="DEFENSIN-LIKE PROTEIN 183"/>
    <property type="match status" value="1"/>
</dbReference>
<gene>
    <name evidence="11" type="primary">LOC109127573</name>
</gene>
<comment type="subcellular location">
    <subcellularLocation>
        <location evidence="1 9">Secreted</location>
    </subcellularLocation>
</comment>
<evidence type="ECO:0000313" key="11">
    <source>
        <dbReference type="RefSeq" id="XP_019088066.1"/>
    </source>
</evidence>
<dbReference type="InterPro" id="IPR039641">
    <property type="entry name" value="LCR"/>
</dbReference>
<proteinExistence type="inferred from homology"/>
<evidence type="ECO:0000256" key="2">
    <source>
        <dbReference type="ARBA" id="ARBA00006722"/>
    </source>
</evidence>
<evidence type="ECO:0000256" key="8">
    <source>
        <dbReference type="ARBA" id="ARBA00023157"/>
    </source>
</evidence>
<evidence type="ECO:0000256" key="3">
    <source>
        <dbReference type="ARBA" id="ARBA00022525"/>
    </source>
</evidence>
<name>A0ABM1QMS8_CAMSA</name>
<feature type="chain" id="PRO_5044962045" description="Defensin-like protein" evidence="9">
    <location>
        <begin position="27"/>
        <end position="102"/>
    </location>
</feature>
<evidence type="ECO:0000256" key="5">
    <source>
        <dbReference type="ARBA" id="ARBA00022577"/>
    </source>
</evidence>
<reference evidence="11" key="2">
    <citation type="submission" date="2025-08" db="UniProtKB">
        <authorList>
            <consortium name="RefSeq"/>
        </authorList>
    </citation>
    <scope>IDENTIFICATION</scope>
    <source>
        <tissue evidence="11">Leaf</tissue>
    </source>
</reference>
<evidence type="ECO:0000256" key="9">
    <source>
        <dbReference type="RuleBase" id="RU367109"/>
    </source>
</evidence>
<evidence type="ECO:0000313" key="10">
    <source>
        <dbReference type="Proteomes" id="UP000694864"/>
    </source>
</evidence>
<comment type="similarity">
    <text evidence="2 9">Belongs to the DEFL family.</text>
</comment>
<evidence type="ECO:0000256" key="1">
    <source>
        <dbReference type="ARBA" id="ARBA00004613"/>
    </source>
</evidence>
<organism evidence="10 11">
    <name type="scientific">Camelina sativa</name>
    <name type="common">False flax</name>
    <name type="synonym">Myagrum sativum</name>
    <dbReference type="NCBI Taxonomy" id="90675"/>
    <lineage>
        <taxon>Eukaryota</taxon>
        <taxon>Viridiplantae</taxon>
        <taxon>Streptophyta</taxon>
        <taxon>Embryophyta</taxon>
        <taxon>Tracheophyta</taxon>
        <taxon>Spermatophyta</taxon>
        <taxon>Magnoliopsida</taxon>
        <taxon>eudicotyledons</taxon>
        <taxon>Gunneridae</taxon>
        <taxon>Pentapetalae</taxon>
        <taxon>rosids</taxon>
        <taxon>malvids</taxon>
        <taxon>Brassicales</taxon>
        <taxon>Brassicaceae</taxon>
        <taxon>Camelineae</taxon>
        <taxon>Camelina</taxon>
    </lineage>
</organism>
<keyword evidence="10" id="KW-1185">Reference proteome</keyword>
<sequence length="102" mass="11097">MERTPSLIFHVSLLIIFVAVVNQTRADSCNDSLGTCTYEGVPPSPPSPLSPLKVCIGVVKRMCSYVCPEKCCDANCAQKYKGGRGFCNPFGNIILCQCQYPC</sequence>
<keyword evidence="5 9" id="KW-0295">Fungicide</keyword>
<keyword evidence="3 9" id="KW-0964">Secreted</keyword>
<protein>
    <recommendedName>
        <fullName evidence="9">Defensin-like protein</fullName>
    </recommendedName>
</protein>
<evidence type="ECO:0000256" key="4">
    <source>
        <dbReference type="ARBA" id="ARBA00022529"/>
    </source>
</evidence>
<dbReference type="RefSeq" id="XP_019088066.1">
    <property type="nucleotide sequence ID" value="XM_019232521.1"/>
</dbReference>
<dbReference type="Proteomes" id="UP000694864">
    <property type="component" value="Chromosome 11"/>
</dbReference>
<feature type="signal peptide" evidence="9">
    <location>
        <begin position="1"/>
        <end position="26"/>
    </location>
</feature>